<reference evidence="2" key="1">
    <citation type="submission" date="2019-12" db="EMBL/GenBank/DDBJ databases">
        <title>Genome sequencing and annotation of Brassica cretica.</title>
        <authorList>
            <person name="Studholme D.J."/>
            <person name="Sarris P.F."/>
        </authorList>
    </citation>
    <scope>NUCLEOTIDE SEQUENCE</scope>
    <source>
        <strain evidence="2">PFS-001/15</strain>
        <tissue evidence="2">Leaf</tissue>
    </source>
</reference>
<dbReference type="EMBL" id="QGKW02000717">
    <property type="protein sequence ID" value="KAF2595719.1"/>
    <property type="molecule type" value="Genomic_DNA"/>
</dbReference>
<comment type="caution">
    <text evidence="2">The sequence shown here is derived from an EMBL/GenBank/DDBJ whole genome shotgun (WGS) entry which is preliminary data.</text>
</comment>
<dbReference type="AlphaFoldDB" id="A0A8S9KMW4"/>
<feature type="compositionally biased region" description="Low complexity" evidence="1">
    <location>
        <begin position="234"/>
        <end position="248"/>
    </location>
</feature>
<protein>
    <submittedName>
        <fullName evidence="2">Uncharacterized protein</fullName>
    </submittedName>
</protein>
<proteinExistence type="predicted"/>
<feature type="region of interest" description="Disordered" evidence="1">
    <location>
        <begin position="225"/>
        <end position="248"/>
    </location>
</feature>
<evidence type="ECO:0000256" key="1">
    <source>
        <dbReference type="SAM" id="MobiDB-lite"/>
    </source>
</evidence>
<sequence>MSIDTVQPTSIDTIQPASENIVRPGTYCSSRYCSHHTVHLTSNNTVHSPSINTVHTVSIDTVHRDTVHSDNIHTDTVHPDTVHPVKNDTTCGETEKIEVLILKDAVIPDVIVVAEMNDFDLSREWYDWVGQDPFQGLPPQDPRNHIEELEDLVSRRSLTSWDDIERAFLYKFIDDAEATREREKNDKWDRFLASLDEEYMIPIPLLNDIMAKKDEQHVSGELRIVEEAGTENATTTSTDGTTSTSTDITTSTWIDRSTQKSTDVSSCVLVPDVDIEITMEDFLELEDETTPENLDHDLEKKLDDHQHTSENDL</sequence>
<accession>A0A8S9KMW4</accession>
<organism evidence="2 3">
    <name type="scientific">Brassica cretica</name>
    <name type="common">Mustard</name>
    <dbReference type="NCBI Taxonomy" id="69181"/>
    <lineage>
        <taxon>Eukaryota</taxon>
        <taxon>Viridiplantae</taxon>
        <taxon>Streptophyta</taxon>
        <taxon>Embryophyta</taxon>
        <taxon>Tracheophyta</taxon>
        <taxon>Spermatophyta</taxon>
        <taxon>Magnoliopsida</taxon>
        <taxon>eudicotyledons</taxon>
        <taxon>Gunneridae</taxon>
        <taxon>Pentapetalae</taxon>
        <taxon>rosids</taxon>
        <taxon>malvids</taxon>
        <taxon>Brassicales</taxon>
        <taxon>Brassicaceae</taxon>
        <taxon>Brassiceae</taxon>
        <taxon>Brassica</taxon>
    </lineage>
</organism>
<feature type="region of interest" description="Disordered" evidence="1">
    <location>
        <begin position="288"/>
        <end position="313"/>
    </location>
</feature>
<dbReference type="Proteomes" id="UP000712281">
    <property type="component" value="Unassembled WGS sequence"/>
</dbReference>
<feature type="compositionally biased region" description="Basic and acidic residues" evidence="1">
    <location>
        <begin position="293"/>
        <end position="313"/>
    </location>
</feature>
<evidence type="ECO:0000313" key="3">
    <source>
        <dbReference type="Proteomes" id="UP000712281"/>
    </source>
</evidence>
<evidence type="ECO:0000313" key="2">
    <source>
        <dbReference type="EMBL" id="KAF2595719.1"/>
    </source>
</evidence>
<name>A0A8S9KMW4_BRACR</name>
<gene>
    <name evidence="2" type="ORF">F2Q68_00008676</name>
</gene>